<feature type="region of interest" description="Disordered" evidence="1">
    <location>
        <begin position="352"/>
        <end position="378"/>
    </location>
</feature>
<evidence type="ECO:0000313" key="2">
    <source>
        <dbReference type="EMBL" id="CAK0793478.1"/>
    </source>
</evidence>
<dbReference type="EMBL" id="CAUYUJ010000977">
    <property type="protein sequence ID" value="CAK0793478.1"/>
    <property type="molecule type" value="Genomic_DNA"/>
</dbReference>
<feature type="compositionally biased region" description="Basic and acidic residues" evidence="1">
    <location>
        <begin position="176"/>
        <end position="186"/>
    </location>
</feature>
<gene>
    <name evidence="2" type="ORF">PCOR1329_LOCUS3773</name>
</gene>
<feature type="region of interest" description="Disordered" evidence="1">
    <location>
        <begin position="466"/>
        <end position="521"/>
    </location>
</feature>
<feature type="region of interest" description="Disordered" evidence="1">
    <location>
        <begin position="1"/>
        <end position="21"/>
    </location>
</feature>
<comment type="caution">
    <text evidence="2">The sequence shown here is derived from an EMBL/GenBank/DDBJ whole genome shotgun (WGS) entry which is preliminary data.</text>
</comment>
<sequence length="632" mass="67873">RPPRRCRSVPCRGAAPGAAAPAGVPWPCRRPACTRPARPPARWRCWAALRRAHRVSGPARVSLLASGRIPREDALRDLEPSRIRGGDDHGLRFLVLLPERHLLREGPAAGTGLLPRAVHRRAGDQSRGAPVAPLCDGLPSGLLRNTGHHCVWRSGARLPPHRRYGAGHCPGRHRGRAGDPQDEGVRRAVQGPSHAQAHVRLGPVGGLLCPDGLRCSRRHVGAFTPAGRANGISRVRQRAADHRHRRRGGIPRRREREAHPPSDGAPVAPAAGVLGDRCGGVPDGTVRRPLGLWPRRGVRSGEGADPDELLPGLHVPAGAARDRHGQLLCLVHRAQAAPRGGGNTGRRLGLWPADPVQHAGQQDHASHHDSAVPSSASDARRVVVPLRGRIFWHGVDNDGARSQIQRPLAGHSLLLPVHFAQGDHPGRARGRPRHTALLQGLPPQAPCAGVRLYRSPAIHRQHVDRRYGPPQHHRAPHAAGNPQDPAHQSCPTGDTDSTDASTEDDAKGDEETEGMLEERRSSSALHLQAALEALAEKFALPPGEVLGMLCHASASGRDADGRLGYTPFARQSSAPEVAHGHVRCDDLGKRLHARAQPPLWGGRWRLEPAGRPPLDIEDCELALAQFEAAGCL</sequence>
<evidence type="ECO:0000313" key="3">
    <source>
        <dbReference type="Proteomes" id="UP001189429"/>
    </source>
</evidence>
<evidence type="ECO:0000256" key="1">
    <source>
        <dbReference type="SAM" id="MobiDB-lite"/>
    </source>
</evidence>
<feature type="compositionally biased region" description="Acidic residues" evidence="1">
    <location>
        <begin position="501"/>
        <end position="515"/>
    </location>
</feature>
<protein>
    <submittedName>
        <fullName evidence="2">Uncharacterized protein</fullName>
    </submittedName>
</protein>
<feature type="non-terminal residue" evidence="2">
    <location>
        <position position="1"/>
    </location>
</feature>
<feature type="compositionally biased region" description="Low complexity" evidence="1">
    <location>
        <begin position="8"/>
        <end position="21"/>
    </location>
</feature>
<name>A0ABN9PP39_9DINO</name>
<feature type="region of interest" description="Disordered" evidence="1">
    <location>
        <begin position="162"/>
        <end position="196"/>
    </location>
</feature>
<dbReference type="Proteomes" id="UP001189429">
    <property type="component" value="Unassembled WGS sequence"/>
</dbReference>
<feature type="compositionally biased region" description="Basic residues" evidence="1">
    <location>
        <begin position="162"/>
        <end position="175"/>
    </location>
</feature>
<feature type="compositionally biased region" description="Low complexity" evidence="1">
    <location>
        <begin position="264"/>
        <end position="273"/>
    </location>
</feature>
<feature type="non-terminal residue" evidence="2">
    <location>
        <position position="632"/>
    </location>
</feature>
<accession>A0ABN9PP39</accession>
<organism evidence="2 3">
    <name type="scientific">Prorocentrum cordatum</name>
    <dbReference type="NCBI Taxonomy" id="2364126"/>
    <lineage>
        <taxon>Eukaryota</taxon>
        <taxon>Sar</taxon>
        <taxon>Alveolata</taxon>
        <taxon>Dinophyceae</taxon>
        <taxon>Prorocentrales</taxon>
        <taxon>Prorocentraceae</taxon>
        <taxon>Prorocentrum</taxon>
    </lineage>
</organism>
<proteinExistence type="predicted"/>
<reference evidence="2" key="1">
    <citation type="submission" date="2023-10" db="EMBL/GenBank/DDBJ databases">
        <authorList>
            <person name="Chen Y."/>
            <person name="Shah S."/>
            <person name="Dougan E. K."/>
            <person name="Thang M."/>
            <person name="Chan C."/>
        </authorList>
    </citation>
    <scope>NUCLEOTIDE SEQUENCE [LARGE SCALE GENOMIC DNA]</scope>
</reference>
<keyword evidence="3" id="KW-1185">Reference proteome</keyword>
<feature type="region of interest" description="Disordered" evidence="1">
    <location>
        <begin position="235"/>
        <end position="273"/>
    </location>
</feature>
<feature type="compositionally biased region" description="Basic residues" evidence="1">
    <location>
        <begin position="235"/>
        <end position="251"/>
    </location>
</feature>